<dbReference type="Proteomes" id="UP000053258">
    <property type="component" value="Unassembled WGS sequence"/>
</dbReference>
<feature type="compositionally biased region" description="Basic and acidic residues" evidence="1">
    <location>
        <begin position="228"/>
        <end position="242"/>
    </location>
</feature>
<sequence length="479" mass="51368">AEGPRRRQAPMKWIVQEATPLTQCLIPVKSSNNVASKILKTLSDARNLGMSSANVLPLCPSGPGASQAKLTPLKDNALVMYNGKVYLLAKRGSDILAAQAERQTPSSPEPSLRKETPQRVDSSAVNQITSQVVNLVLSKSRGLLLAQTDPNPRADPQHSSPNDSRAAPVAPVPAGAAQQDPGAIQGHPCPAPPMGDTPGPAGGAQGHHGRDRSHSLPRAAGAVSPQGEQERAHSADRPKRGTDGSLTASVFQIQGEHMDSLGELETQPPKQPHWKQYLELRKKFGLTKEERVYLRRIPLIQDSWENPEERGCSSASLERRKTCPFSLFPPVQIIADPEEDLTRKRKIRSSPLSDSGKRRRNSSRSSTSPSSETTNALPRSVSPPPASPEPSIPTGSSGASQGRASEPGTPPAGSAGTDSEIPELVAPGGAPSLLEGSFRDDAFPAAPPDLDETIRDEKIKRLKQLLREREAALEEMRRE</sequence>
<feature type="compositionally biased region" description="Pro residues" evidence="1">
    <location>
        <begin position="381"/>
        <end position="391"/>
    </location>
</feature>
<reference evidence="2 3" key="1">
    <citation type="submission" date="2014-06" db="EMBL/GenBank/DDBJ databases">
        <title>Genome evolution of avian class.</title>
        <authorList>
            <person name="Zhang G."/>
            <person name="Li C."/>
        </authorList>
    </citation>
    <scope>NUCLEOTIDE SEQUENCE [LARGE SCALE GENOMIC DNA]</scope>
    <source>
        <strain evidence="2">BGI_N305</strain>
    </source>
</reference>
<dbReference type="AlphaFoldDB" id="A0A093QAA3"/>
<dbReference type="InterPro" id="IPR026191">
    <property type="entry name" value="LRIF1"/>
</dbReference>
<gene>
    <name evidence="2" type="ORF">N305_02399</name>
</gene>
<keyword evidence="2" id="KW-0675">Receptor</keyword>
<feature type="region of interest" description="Disordered" evidence="1">
    <location>
        <begin position="99"/>
        <end position="125"/>
    </location>
</feature>
<feature type="region of interest" description="Disordered" evidence="1">
    <location>
        <begin position="146"/>
        <end position="274"/>
    </location>
</feature>
<name>A0A093QAA3_9PASS</name>
<dbReference type="GO" id="GO:0006355">
    <property type="term" value="P:regulation of DNA-templated transcription"/>
    <property type="evidence" value="ECO:0007669"/>
    <property type="project" value="InterPro"/>
</dbReference>
<feature type="non-terminal residue" evidence="2">
    <location>
        <position position="479"/>
    </location>
</feature>
<feature type="non-terminal residue" evidence="2">
    <location>
        <position position="1"/>
    </location>
</feature>
<evidence type="ECO:0000256" key="1">
    <source>
        <dbReference type="SAM" id="MobiDB-lite"/>
    </source>
</evidence>
<proteinExistence type="predicted"/>
<dbReference type="PANTHER" id="PTHR16131:SF2">
    <property type="entry name" value="LIGAND-DEPENDENT NUCLEAR RECEPTOR-INTERACTING FACTOR 1"/>
    <property type="match status" value="1"/>
</dbReference>
<feature type="region of interest" description="Disordered" evidence="1">
    <location>
        <begin position="326"/>
        <end position="455"/>
    </location>
</feature>
<dbReference type="GO" id="GO:0042974">
    <property type="term" value="F:nuclear retinoic acid receptor binding"/>
    <property type="evidence" value="ECO:0007669"/>
    <property type="project" value="InterPro"/>
</dbReference>
<dbReference type="OrthoDB" id="9944055at2759"/>
<protein>
    <submittedName>
        <fullName evidence="2">Ligand-dependent nuclear receptor-interacting factor 1</fullName>
    </submittedName>
</protein>
<keyword evidence="3" id="KW-1185">Reference proteome</keyword>
<organism evidence="2 3">
    <name type="scientific">Manacus vitellinus</name>
    <name type="common">golden-collared manakin</name>
    <dbReference type="NCBI Taxonomy" id="328815"/>
    <lineage>
        <taxon>Eukaryota</taxon>
        <taxon>Metazoa</taxon>
        <taxon>Chordata</taxon>
        <taxon>Craniata</taxon>
        <taxon>Vertebrata</taxon>
        <taxon>Euteleostomi</taxon>
        <taxon>Archelosauria</taxon>
        <taxon>Archosauria</taxon>
        <taxon>Dinosauria</taxon>
        <taxon>Saurischia</taxon>
        <taxon>Theropoda</taxon>
        <taxon>Coelurosauria</taxon>
        <taxon>Aves</taxon>
        <taxon>Neognathae</taxon>
        <taxon>Neoaves</taxon>
        <taxon>Telluraves</taxon>
        <taxon>Australaves</taxon>
        <taxon>Passeriformes</taxon>
        <taxon>Pipridae</taxon>
        <taxon>Manacus</taxon>
    </lineage>
</organism>
<evidence type="ECO:0000313" key="2">
    <source>
        <dbReference type="EMBL" id="KFW85506.1"/>
    </source>
</evidence>
<dbReference type="Pfam" id="PF15741">
    <property type="entry name" value="LRIF1"/>
    <property type="match status" value="1"/>
</dbReference>
<accession>A0A093QAA3</accession>
<dbReference type="EMBL" id="KL672318">
    <property type="protein sequence ID" value="KFW85506.1"/>
    <property type="molecule type" value="Genomic_DNA"/>
</dbReference>
<feature type="compositionally biased region" description="Polar residues" evidence="1">
    <location>
        <begin position="394"/>
        <end position="403"/>
    </location>
</feature>
<evidence type="ECO:0000313" key="3">
    <source>
        <dbReference type="Proteomes" id="UP000053258"/>
    </source>
</evidence>
<dbReference type="PANTHER" id="PTHR16131">
    <property type="entry name" value="LIGAND-DEPENDENT NUCLEAR RECEPTOR-INTERACTING FACTOR 1"/>
    <property type="match status" value="1"/>
</dbReference>
<feature type="compositionally biased region" description="Low complexity" evidence="1">
    <location>
        <begin position="166"/>
        <end position="183"/>
    </location>
</feature>